<sequence length="283" mass="30484">MSFPTRYTVADLVREMGTYPPESAGATAIGSAGDGSVVYTDQLSTRANDHNVLMVAPAGHGKTNTLRGIAAQDLARGGSVLVVDSRVSGASFRKVADLPNLMHGHRITAIHRLLTCLADEMAARAAALEAGVPAYMPLTVAVEGLDILKELLSRHWMRLMPSGGPVVSPALDALRLALFEGGPLDVRVIATTQRPPSASWRDQFGVRVLGRQTRLGWDLLGCGEPLQPAMARIPGRMHVVFGHDYAIETQVPLWTDTAVREWASRAVENQPFPYLASTTWGDQ</sequence>
<comment type="caution">
    <text evidence="1">The sequence shown here is derived from an EMBL/GenBank/DDBJ whole genome shotgun (WGS) entry which is preliminary data.</text>
</comment>
<dbReference type="EMBL" id="BAABAA010000034">
    <property type="protein sequence ID" value="GAA3601058.1"/>
    <property type="molecule type" value="Genomic_DNA"/>
</dbReference>
<dbReference type="Proteomes" id="UP001501222">
    <property type="component" value="Unassembled WGS sequence"/>
</dbReference>
<evidence type="ECO:0000313" key="1">
    <source>
        <dbReference type="EMBL" id="GAA3601058.1"/>
    </source>
</evidence>
<dbReference type="SUPFAM" id="SSF52540">
    <property type="entry name" value="P-loop containing nucleoside triphosphate hydrolases"/>
    <property type="match status" value="1"/>
</dbReference>
<dbReference type="RefSeq" id="WP_344850688.1">
    <property type="nucleotide sequence ID" value="NZ_BAABAA010000034.1"/>
</dbReference>
<evidence type="ECO:0000313" key="2">
    <source>
        <dbReference type="Proteomes" id="UP001501222"/>
    </source>
</evidence>
<protein>
    <recommendedName>
        <fullName evidence="3">FtsK domain-containing protein</fullName>
    </recommendedName>
</protein>
<name>A0ABP6ZDK1_9ACTN</name>
<dbReference type="Gene3D" id="3.40.50.300">
    <property type="entry name" value="P-loop containing nucleotide triphosphate hydrolases"/>
    <property type="match status" value="1"/>
</dbReference>
<evidence type="ECO:0008006" key="3">
    <source>
        <dbReference type="Google" id="ProtNLM"/>
    </source>
</evidence>
<dbReference type="InterPro" id="IPR027417">
    <property type="entry name" value="P-loop_NTPase"/>
</dbReference>
<accession>A0ABP6ZDK1</accession>
<gene>
    <name evidence="1" type="ORF">GCM10022235_86200</name>
</gene>
<organism evidence="1 2">
    <name type="scientific">Kribbella ginsengisoli</name>
    <dbReference type="NCBI Taxonomy" id="363865"/>
    <lineage>
        <taxon>Bacteria</taxon>
        <taxon>Bacillati</taxon>
        <taxon>Actinomycetota</taxon>
        <taxon>Actinomycetes</taxon>
        <taxon>Propionibacteriales</taxon>
        <taxon>Kribbellaceae</taxon>
        <taxon>Kribbella</taxon>
    </lineage>
</organism>
<keyword evidence="2" id="KW-1185">Reference proteome</keyword>
<reference evidence="2" key="1">
    <citation type="journal article" date="2019" name="Int. J. Syst. Evol. Microbiol.">
        <title>The Global Catalogue of Microorganisms (GCM) 10K type strain sequencing project: providing services to taxonomists for standard genome sequencing and annotation.</title>
        <authorList>
            <consortium name="The Broad Institute Genomics Platform"/>
            <consortium name="The Broad Institute Genome Sequencing Center for Infectious Disease"/>
            <person name="Wu L."/>
            <person name="Ma J."/>
        </authorList>
    </citation>
    <scope>NUCLEOTIDE SEQUENCE [LARGE SCALE GENOMIC DNA]</scope>
    <source>
        <strain evidence="2">JCM 16928</strain>
    </source>
</reference>
<proteinExistence type="predicted"/>